<keyword evidence="4 8" id="KW-0418">Kinase</keyword>
<evidence type="ECO:0000256" key="1">
    <source>
        <dbReference type="ARBA" id="ARBA00006529"/>
    </source>
</evidence>
<feature type="compositionally biased region" description="Low complexity" evidence="6">
    <location>
        <begin position="70"/>
        <end position="84"/>
    </location>
</feature>
<evidence type="ECO:0000256" key="6">
    <source>
        <dbReference type="SAM" id="MobiDB-lite"/>
    </source>
</evidence>
<keyword evidence="2" id="KW-0808">Transferase</keyword>
<comment type="similarity">
    <text evidence="1">Belongs to the protein kinase superfamily. STE Ser/Thr protein kinase family. MAP kinase kinase kinase subfamily.</text>
</comment>
<name>A0AAN8Z349_9MAGN</name>
<dbReference type="Proteomes" id="UP001370490">
    <property type="component" value="Unassembled WGS sequence"/>
</dbReference>
<protein>
    <submittedName>
        <fullName evidence="8">Protein kinase domain</fullName>
    </submittedName>
</protein>
<dbReference type="Gene3D" id="1.10.510.10">
    <property type="entry name" value="Transferase(Phosphotransferase) domain 1"/>
    <property type="match status" value="1"/>
</dbReference>
<dbReference type="InterPro" id="IPR011009">
    <property type="entry name" value="Kinase-like_dom_sf"/>
</dbReference>
<dbReference type="EMBL" id="JBAMMX010000018">
    <property type="protein sequence ID" value="KAK6922817.1"/>
    <property type="molecule type" value="Genomic_DNA"/>
</dbReference>
<dbReference type="PROSITE" id="PS50011">
    <property type="entry name" value="PROTEIN_KINASE_DOM"/>
    <property type="match status" value="1"/>
</dbReference>
<dbReference type="SMART" id="SM00220">
    <property type="entry name" value="S_TKc"/>
    <property type="match status" value="1"/>
</dbReference>
<gene>
    <name evidence="8" type="ORF">RJ641_011121</name>
</gene>
<feature type="compositionally biased region" description="Basic and acidic residues" evidence="6">
    <location>
        <begin position="11"/>
        <end position="33"/>
    </location>
</feature>
<evidence type="ECO:0000259" key="7">
    <source>
        <dbReference type="PROSITE" id="PS50011"/>
    </source>
</evidence>
<dbReference type="InterPro" id="IPR050538">
    <property type="entry name" value="MAP_kinase_kinase_kinase"/>
</dbReference>
<evidence type="ECO:0000256" key="5">
    <source>
        <dbReference type="ARBA" id="ARBA00022840"/>
    </source>
</evidence>
<dbReference type="Pfam" id="PF00069">
    <property type="entry name" value="Pkinase"/>
    <property type="match status" value="1"/>
</dbReference>
<evidence type="ECO:0000313" key="8">
    <source>
        <dbReference type="EMBL" id="KAK6922817.1"/>
    </source>
</evidence>
<evidence type="ECO:0000256" key="2">
    <source>
        <dbReference type="ARBA" id="ARBA00022679"/>
    </source>
</evidence>
<dbReference type="PANTHER" id="PTHR48016">
    <property type="entry name" value="MAP KINASE KINASE KINASE SSK2-RELATED-RELATED"/>
    <property type="match status" value="1"/>
</dbReference>
<accession>A0AAN8Z349</accession>
<dbReference type="AlphaFoldDB" id="A0AAN8Z349"/>
<reference evidence="8 9" key="1">
    <citation type="submission" date="2023-12" db="EMBL/GenBank/DDBJ databases">
        <title>A high-quality genome assembly for Dillenia turbinata (Dilleniales).</title>
        <authorList>
            <person name="Chanderbali A."/>
        </authorList>
    </citation>
    <scope>NUCLEOTIDE SEQUENCE [LARGE SCALE GENOMIC DNA]</scope>
    <source>
        <strain evidence="8">LSX21</strain>
        <tissue evidence="8">Leaf</tissue>
    </source>
</reference>
<dbReference type="CDD" id="cd06632">
    <property type="entry name" value="STKc_MEKK1_plant"/>
    <property type="match status" value="1"/>
</dbReference>
<dbReference type="PANTHER" id="PTHR48016:SF8">
    <property type="entry name" value="MITOGEN-ACTIVATED PROTEIN KINASE KINASE KINASE 3"/>
    <property type="match status" value="1"/>
</dbReference>
<sequence>MTWFGKKSSKNKIESREKTKEKTKSFEEGRKGNDCGGFLGFDSDGGDKIGRLHPLPPPLISSDRSLAVVSGYNSASSSGSSGSSDDPPLDFSQFGLHNRGQNDGRFNSGSRSPVLGSRGATASTSPIHPQFSGANLEPVTGNEGRFSPRTRSPGPGSRVPTASTSPLHPRFCGTNLESPPGKQDDVKSTCHRLPLPPSSPTSPSSSHSMRSIGLNESTNSTTSKWKKGKLLGRGTFGHVYLGFNRLVLDDQNSRECLKQLNQEINLLSQLSHPNIVQYYGSELGEETLSVYLEYVSGGSIHKLLQEYGAFREPVIQNYTWQILSGLAYLHGRQTVHRDIKGANILVDPNGEIKLVDFGMAKHIASSSSMLSFKGSPYWMAPEVVMNTNGYSSAVDIWSLGCTILEMATSKPPWSQFEGVAAIFKIGNSKDIPEIPDHLSNEAKSFISLCLQRDPSARPTALQLLDHPFVRDQTTTRAASINITRDAFAFTFDGSHTLTSLEHSTHRKSFTLCEVDYMATPNIRVSRAVKTSRDSSRMITSLPVSPCSSPLRQYEPKYKSCFISHHPTYAFAAQSGYNVNDFSLSPTRLNTYLNIEPREVPLFKTPTPGGSPRRPI</sequence>
<evidence type="ECO:0000256" key="4">
    <source>
        <dbReference type="ARBA" id="ARBA00022777"/>
    </source>
</evidence>
<dbReference type="GO" id="GO:0005524">
    <property type="term" value="F:ATP binding"/>
    <property type="evidence" value="ECO:0007669"/>
    <property type="project" value="UniProtKB-KW"/>
</dbReference>
<feature type="domain" description="Protein kinase" evidence="7">
    <location>
        <begin position="225"/>
        <end position="469"/>
    </location>
</feature>
<organism evidence="8 9">
    <name type="scientific">Dillenia turbinata</name>
    <dbReference type="NCBI Taxonomy" id="194707"/>
    <lineage>
        <taxon>Eukaryota</taxon>
        <taxon>Viridiplantae</taxon>
        <taxon>Streptophyta</taxon>
        <taxon>Embryophyta</taxon>
        <taxon>Tracheophyta</taxon>
        <taxon>Spermatophyta</taxon>
        <taxon>Magnoliopsida</taxon>
        <taxon>eudicotyledons</taxon>
        <taxon>Gunneridae</taxon>
        <taxon>Pentapetalae</taxon>
        <taxon>Dilleniales</taxon>
        <taxon>Dilleniaceae</taxon>
        <taxon>Dillenia</taxon>
    </lineage>
</organism>
<keyword evidence="9" id="KW-1185">Reference proteome</keyword>
<feature type="compositionally biased region" description="Low complexity" evidence="6">
    <location>
        <begin position="201"/>
        <end position="211"/>
    </location>
</feature>
<evidence type="ECO:0000313" key="9">
    <source>
        <dbReference type="Proteomes" id="UP001370490"/>
    </source>
</evidence>
<proteinExistence type="inferred from homology"/>
<keyword evidence="3" id="KW-0547">Nucleotide-binding</keyword>
<dbReference type="SUPFAM" id="SSF56112">
    <property type="entry name" value="Protein kinase-like (PK-like)"/>
    <property type="match status" value="1"/>
</dbReference>
<feature type="compositionally biased region" description="Polar residues" evidence="6">
    <location>
        <begin position="99"/>
        <end position="111"/>
    </location>
</feature>
<dbReference type="GO" id="GO:0004709">
    <property type="term" value="F:MAP kinase kinase kinase activity"/>
    <property type="evidence" value="ECO:0007669"/>
    <property type="project" value="TreeGrafter"/>
</dbReference>
<feature type="region of interest" description="Disordered" evidence="6">
    <location>
        <begin position="1"/>
        <end position="40"/>
    </location>
</feature>
<keyword evidence="5" id="KW-0067">ATP-binding</keyword>
<evidence type="ECO:0000256" key="3">
    <source>
        <dbReference type="ARBA" id="ARBA00022741"/>
    </source>
</evidence>
<feature type="region of interest" description="Disordered" evidence="6">
    <location>
        <begin position="70"/>
        <end position="222"/>
    </location>
</feature>
<dbReference type="FunFam" id="1.10.510.10:FF:001239">
    <property type="entry name" value="Predicted protein"/>
    <property type="match status" value="1"/>
</dbReference>
<comment type="caution">
    <text evidence="8">The sequence shown here is derived from an EMBL/GenBank/DDBJ whole genome shotgun (WGS) entry which is preliminary data.</text>
</comment>
<dbReference type="InterPro" id="IPR000719">
    <property type="entry name" value="Prot_kinase_dom"/>
</dbReference>
<dbReference type="GO" id="GO:0005737">
    <property type="term" value="C:cytoplasm"/>
    <property type="evidence" value="ECO:0007669"/>
    <property type="project" value="TreeGrafter"/>
</dbReference>